<comment type="caution">
    <text evidence="2">The sequence shown here is derived from an EMBL/GenBank/DDBJ whole genome shotgun (WGS) entry which is preliminary data.</text>
</comment>
<evidence type="ECO:0000313" key="3">
    <source>
        <dbReference type="Proteomes" id="UP000602198"/>
    </source>
</evidence>
<accession>A0ABS1ME29</accession>
<feature type="chain" id="PRO_5045912691" evidence="1">
    <location>
        <begin position="28"/>
        <end position="397"/>
    </location>
</feature>
<dbReference type="RefSeq" id="WP_201954764.1">
    <property type="nucleotide sequence ID" value="NZ_JAERRJ010000013.1"/>
</dbReference>
<proteinExistence type="predicted"/>
<protein>
    <submittedName>
        <fullName evidence="2">Uncharacterized protein</fullName>
    </submittedName>
</protein>
<sequence length="397" mass="42651">MRLWNRAIRCVAAGVLMVCATACGPLASLFDPAFQPSWISFISDDEGWARGTWNDCASDCSVLLHTTDGGLSWQESALPPVDADRLVFADSRNWFATHRPSRSESLYAELWSTHDGGVTWSRVELPFGTRLTQRVVEPVIESGSVQVPVFDTRTGVVRILGSPVETDDFTLSEPFGIGVTSDHPSADLALAMVRAGTATWFGVSGIAPNRPASPAAGARLIDGRWATWPLPCRSPNLPDLVAVSPTELVASCAISDQPGSSAGEYHLYSSADGGDTFADLGALARYGWTAKLVGAATARDLVVLVPTDDDDEPYEVRTSHDGGHTWTTTLSPKAPAGMTSTQFLGHGKFFTPTVGFVQLQFAGQAPDAEDRLYWTRDGGDSWSRFDIDRATVTQLAP</sequence>
<evidence type="ECO:0000313" key="2">
    <source>
        <dbReference type="EMBL" id="MBL1078901.1"/>
    </source>
</evidence>
<dbReference type="EMBL" id="JAERRJ010000013">
    <property type="protein sequence ID" value="MBL1078901.1"/>
    <property type="molecule type" value="Genomic_DNA"/>
</dbReference>
<dbReference type="SUPFAM" id="SSF110296">
    <property type="entry name" value="Oligoxyloglucan reducing end-specific cellobiohydrolase"/>
    <property type="match status" value="1"/>
</dbReference>
<keyword evidence="3" id="KW-1185">Reference proteome</keyword>
<keyword evidence="1" id="KW-0732">Signal</keyword>
<reference evidence="2 3" key="1">
    <citation type="submission" date="2021-01" db="EMBL/GenBank/DDBJ databases">
        <title>WGS of actinomycetes isolated from Thailand.</title>
        <authorList>
            <person name="Thawai C."/>
        </authorList>
    </citation>
    <scope>NUCLEOTIDE SEQUENCE [LARGE SCALE GENOMIC DNA]</scope>
    <source>
        <strain evidence="2 3">LPG 2</strain>
    </source>
</reference>
<gene>
    <name evidence="2" type="ORF">JK358_31305</name>
</gene>
<dbReference type="Gene3D" id="2.130.10.10">
    <property type="entry name" value="YVTN repeat-like/Quinoprotein amine dehydrogenase"/>
    <property type="match status" value="2"/>
</dbReference>
<organism evidence="2 3">
    <name type="scientific">Nocardia acididurans</name>
    <dbReference type="NCBI Taxonomy" id="2802282"/>
    <lineage>
        <taxon>Bacteria</taxon>
        <taxon>Bacillati</taxon>
        <taxon>Actinomycetota</taxon>
        <taxon>Actinomycetes</taxon>
        <taxon>Mycobacteriales</taxon>
        <taxon>Nocardiaceae</taxon>
        <taxon>Nocardia</taxon>
    </lineage>
</organism>
<name>A0ABS1ME29_9NOCA</name>
<feature type="signal peptide" evidence="1">
    <location>
        <begin position="1"/>
        <end position="27"/>
    </location>
</feature>
<dbReference type="Proteomes" id="UP000602198">
    <property type="component" value="Unassembled WGS sequence"/>
</dbReference>
<dbReference type="InterPro" id="IPR015943">
    <property type="entry name" value="WD40/YVTN_repeat-like_dom_sf"/>
</dbReference>
<evidence type="ECO:0000256" key="1">
    <source>
        <dbReference type="SAM" id="SignalP"/>
    </source>
</evidence>